<evidence type="ECO:0000256" key="9">
    <source>
        <dbReference type="ARBA" id="ARBA00023136"/>
    </source>
</evidence>
<keyword evidence="15" id="KW-1185">Reference proteome</keyword>
<dbReference type="Pfam" id="PF07238">
    <property type="entry name" value="PilZ"/>
    <property type="match status" value="1"/>
</dbReference>
<dbReference type="EC" id="2.4.1.12" evidence="11"/>
<dbReference type="InterPro" id="IPR003919">
    <property type="entry name" value="Cell_synth_A"/>
</dbReference>
<evidence type="ECO:0000256" key="4">
    <source>
        <dbReference type="ARBA" id="ARBA00022676"/>
    </source>
</evidence>
<evidence type="ECO:0000256" key="8">
    <source>
        <dbReference type="ARBA" id="ARBA00022989"/>
    </source>
</evidence>
<dbReference type="Pfam" id="PF03552">
    <property type="entry name" value="Cellulose_synt"/>
    <property type="match status" value="1"/>
</dbReference>
<dbReference type="InterPro" id="IPR009875">
    <property type="entry name" value="PilZ_domain"/>
</dbReference>
<sequence length="1474" mass="159560">MSVATFATDSFYRAKRVLPPILTGPAILLGVALLALTAMVSLDLRGQLIFGSAAFLACLALSRSASPLITMTLAFIATAMGTRYLWWRTTETLQFSGPLSLVLGTGLYLAEVYAWFVMILGFLQTVRPLERPVRPLAGAPETWPTVDIFIPTYNESLEIVQDTVLAALTIDYPPDRRRIHLLDDGRRPQFKAFAEQVGVNYITRADNLHAKAGNLNNALKLTNGELVCIFDADHVATRAFLQMTAGWFQADPRLALLQTPHFFYSPDPIQRNVFAVKDIPGEGDLFYSVVQPGNDFWNAAFFCGSCAVIRRSAITSVGGFAGETVTEDAHTALKMQKKGWNTAYLNLRLAAGLATERLSIHVGQRARWARGMTQIFRVDNPLIGGRLSLAQRLCYLAAMTHFQFPLPRIVFLTAPLAFLLFGQQIVGASALTIAAYAVPHLMISLLVNERLHGRDRRAFWGEVYETLLSFHLVLPSLLPLIDPKRGKFNVTDKGGLLREGYFDVRILTPLLITAALLLAGVAHGLWRATFGHASASEVQTIALNITWSLFNLLIVFTAISVGRESRQVRGAVRVEAKLAAKLIYEDGSIVMGCTRDISMGGLAVITRERARPGAVVAVELPSGERTVRFPVQLCGREDRRTRLKFRPMALDQRRELVRVVLGRADAWPVPADQPRWTAAQSFLDLCRASLSVLLWRNARPGVRHKRRTRPTGRRLAAAGVAGLSLAALALSAPKPAVAQDLAPAAVSAGTYKVSLSLKDLGADYPLRLRGVDGEAGVPFEIRPDEVVVGANLRLRMAYSPQLLTDLSHMVVSLNGEIIANIQLTPDRSGGVVVDLPIDPGLFRATNRLNVRFVGHYTRDCEDPLHSSLWADVSNVRSSLDLTLQRTPGQPDLNRLPAPFLNLTDPRPAKVQMVYAGPPTNRQLQAGAAVASFFGVQANLRPLKFAVTLGAIPTGDTVIIGRAGEMVGGVRLPDVVGPRVTLARNPSDPLGVILLVSGRDDAEVLTAARGLAAAPKALSGASARISLTAPSQRLAYDAPRWAPSGRSVRLGEITDPLTLQGAGLRPGVLTADLRVAPDLFLWPRSAARLDLDYRYPRGDWVDYRTSRLDVSLNDRYLGSLPLKPSALAEKAEDLVGPGLMRRKTHVDLPAYDLFARNRLGFYYDLRVDKRGACAGEIPGDVHANIDPDSRIDLTGAHHFARFPELASFVSAGFPFTRHADLSETLVLVSSDITAPEIEALFAVMARAGASTGAPVLSVRIARATDGTPLADRDVLLVGPLSLSQARADLFRGAPVSLKGGELSVTAASEDGLRAFNRFGPAAPAVRWLLGGEDRTAQARDAQGVTAASPRFTGLASWLSPVSADRVVVAVLAANPQDLPGLVYDLDDPKRAAATHGDLAVSTPAGVSAFQVGRTAWIGELPPHLAALWWMHLHPMALTAGALILALALALLVSRAMNAHARRRLNPHLTSDLGDF</sequence>
<gene>
    <name evidence="14" type="primary">bcsA</name>
    <name evidence="14" type="ORF">ACFQ27_10360</name>
</gene>
<dbReference type="EMBL" id="JBHTLQ010000019">
    <property type="protein sequence ID" value="MFD1190982.1"/>
    <property type="molecule type" value="Genomic_DNA"/>
</dbReference>
<reference evidence="15" key="1">
    <citation type="journal article" date="2019" name="Int. J. Syst. Evol. Microbiol.">
        <title>The Global Catalogue of Microorganisms (GCM) 10K type strain sequencing project: providing services to taxonomists for standard genome sequencing and annotation.</title>
        <authorList>
            <consortium name="The Broad Institute Genomics Platform"/>
            <consortium name="The Broad Institute Genome Sequencing Center for Infectious Disease"/>
            <person name="Wu L."/>
            <person name="Ma J."/>
        </authorList>
    </citation>
    <scope>NUCLEOTIDE SEQUENCE [LARGE SCALE GENOMIC DNA]</scope>
    <source>
        <strain evidence="15">CCUG 55074</strain>
    </source>
</reference>
<evidence type="ECO:0000313" key="15">
    <source>
        <dbReference type="Proteomes" id="UP001597216"/>
    </source>
</evidence>
<dbReference type="InterPro" id="IPR029044">
    <property type="entry name" value="Nucleotide-diphossugar_trans"/>
</dbReference>
<feature type="transmembrane region" description="Helical" evidence="11">
    <location>
        <begin position="68"/>
        <end position="87"/>
    </location>
</feature>
<proteinExistence type="predicted"/>
<feature type="transmembrane region" description="Helical" evidence="11">
    <location>
        <begin position="409"/>
        <end position="438"/>
    </location>
</feature>
<keyword evidence="9 11" id="KW-0472">Membrane</keyword>
<dbReference type="InterPro" id="IPR050321">
    <property type="entry name" value="Glycosyltr_2/OpgH_subfam"/>
</dbReference>
<dbReference type="Pfam" id="PF03170">
    <property type="entry name" value="BcsB"/>
    <property type="match status" value="1"/>
</dbReference>
<dbReference type="Proteomes" id="UP001597216">
    <property type="component" value="Unassembled WGS sequence"/>
</dbReference>
<organism evidence="14 15">
    <name type="scientific">Phenylobacterium conjunctum</name>
    <dbReference type="NCBI Taxonomy" id="1298959"/>
    <lineage>
        <taxon>Bacteria</taxon>
        <taxon>Pseudomonadati</taxon>
        <taxon>Pseudomonadota</taxon>
        <taxon>Alphaproteobacteria</taxon>
        <taxon>Caulobacterales</taxon>
        <taxon>Caulobacteraceae</taxon>
        <taxon>Phenylobacterium</taxon>
    </lineage>
</organism>
<dbReference type="InterPro" id="IPR018513">
    <property type="entry name" value="Cell_synthase_bac"/>
</dbReference>
<evidence type="ECO:0000256" key="11">
    <source>
        <dbReference type="RuleBase" id="RU365020"/>
    </source>
</evidence>
<dbReference type="NCBIfam" id="TIGR03030">
    <property type="entry name" value="CelA"/>
    <property type="match status" value="1"/>
</dbReference>
<keyword evidence="8 11" id="KW-1133">Transmembrane helix</keyword>
<feature type="transmembrane region" description="Helical" evidence="11">
    <location>
        <begin position="1427"/>
        <end position="1452"/>
    </location>
</feature>
<feature type="domain" description="Glycosyltransferase 2-like" evidence="12">
    <location>
        <begin position="148"/>
        <end position="314"/>
    </location>
</feature>
<evidence type="ECO:0000259" key="12">
    <source>
        <dbReference type="Pfam" id="PF00535"/>
    </source>
</evidence>
<accession>A0ABW3T2K3</accession>
<evidence type="ECO:0000256" key="1">
    <source>
        <dbReference type="ARBA" id="ARBA00004429"/>
    </source>
</evidence>
<feature type="transmembrane region" description="Helical" evidence="11">
    <location>
        <begin position="538"/>
        <end position="559"/>
    </location>
</feature>
<comment type="subcellular location">
    <subcellularLocation>
        <location evidence="1">Cell inner membrane</location>
        <topology evidence="1">Multi-pass membrane protein</topology>
    </subcellularLocation>
</comment>
<keyword evidence="6 11" id="KW-0812">Transmembrane</keyword>
<dbReference type="RefSeq" id="WP_377353529.1">
    <property type="nucleotide sequence ID" value="NZ_JBHTLQ010000019.1"/>
</dbReference>
<name>A0ABW3T2K3_9CAUL</name>
<dbReference type="Pfam" id="PF00535">
    <property type="entry name" value="Glycos_transf_2"/>
    <property type="match status" value="1"/>
</dbReference>
<dbReference type="InterPro" id="IPR005150">
    <property type="entry name" value="Cellulose_synth"/>
</dbReference>
<dbReference type="Gene3D" id="2.40.10.220">
    <property type="entry name" value="predicted glycosyltransferase like domains"/>
    <property type="match status" value="1"/>
</dbReference>
<protein>
    <recommendedName>
        <fullName evidence="11">Cellulose synthase catalytic subunit [UDP-forming]</fullName>
        <ecNumber evidence="11">2.4.1.12</ecNumber>
    </recommendedName>
</protein>
<dbReference type="PANTHER" id="PTHR43867">
    <property type="entry name" value="CELLULOSE SYNTHASE CATALYTIC SUBUNIT A [UDP-FORMING]"/>
    <property type="match status" value="1"/>
</dbReference>
<evidence type="ECO:0000256" key="2">
    <source>
        <dbReference type="ARBA" id="ARBA00022475"/>
    </source>
</evidence>
<feature type="transmembrane region" description="Helical" evidence="11">
    <location>
        <begin position="502"/>
        <end position="526"/>
    </location>
</feature>
<evidence type="ECO:0000259" key="13">
    <source>
        <dbReference type="Pfam" id="PF07238"/>
    </source>
</evidence>
<keyword evidence="5 11" id="KW-0808">Transferase</keyword>
<dbReference type="Gene3D" id="2.60.120.260">
    <property type="entry name" value="Galactose-binding domain-like"/>
    <property type="match status" value="2"/>
</dbReference>
<keyword evidence="11" id="KW-0973">c-di-GMP</keyword>
<evidence type="ECO:0000256" key="6">
    <source>
        <dbReference type="ARBA" id="ARBA00022692"/>
    </source>
</evidence>
<evidence type="ECO:0000256" key="10">
    <source>
        <dbReference type="ARBA" id="ARBA00048682"/>
    </source>
</evidence>
<feature type="transmembrane region" description="Helical" evidence="11">
    <location>
        <begin position="99"/>
        <end position="123"/>
    </location>
</feature>
<comment type="cofactor">
    <cofactor evidence="11">
        <name>Mg(2+)</name>
        <dbReference type="ChEBI" id="CHEBI:18420"/>
    </cofactor>
</comment>
<dbReference type="PRINTS" id="PR01439">
    <property type="entry name" value="CELLSNTHASEA"/>
</dbReference>
<keyword evidence="3 11" id="KW-0997">Cell inner membrane</keyword>
<feature type="transmembrane region" description="Helical" evidence="11">
    <location>
        <begin position="21"/>
        <end position="38"/>
    </location>
</feature>
<keyword evidence="2 11" id="KW-1003">Cell membrane</keyword>
<dbReference type="PANTHER" id="PTHR43867:SF2">
    <property type="entry name" value="CELLULOSE SYNTHASE CATALYTIC SUBUNIT A [UDP-FORMING]"/>
    <property type="match status" value="1"/>
</dbReference>
<evidence type="ECO:0000256" key="3">
    <source>
        <dbReference type="ARBA" id="ARBA00022519"/>
    </source>
</evidence>
<dbReference type="Gene3D" id="3.90.550.10">
    <property type="entry name" value="Spore Coat Polysaccharide Biosynthesis Protein SpsA, Chain A"/>
    <property type="match status" value="1"/>
</dbReference>
<feature type="domain" description="PilZ" evidence="13">
    <location>
        <begin position="567"/>
        <end position="661"/>
    </location>
</feature>
<comment type="function">
    <text evidence="11">Catalytic subunit of cellulose synthase. It polymerizes uridine 5'-diphosphate glucose to cellulose.</text>
</comment>
<dbReference type="CDD" id="cd06421">
    <property type="entry name" value="CESA_CelA_like"/>
    <property type="match status" value="1"/>
</dbReference>
<comment type="catalytic activity">
    <reaction evidence="10 11">
        <text>[(1-&gt;4)-beta-D-glucosyl](n) + UDP-alpha-D-glucose = [(1-&gt;4)-beta-D-glucosyl](n+1) + UDP + H(+)</text>
        <dbReference type="Rhea" id="RHEA:19929"/>
        <dbReference type="Rhea" id="RHEA-COMP:10033"/>
        <dbReference type="Rhea" id="RHEA-COMP:10034"/>
        <dbReference type="ChEBI" id="CHEBI:15378"/>
        <dbReference type="ChEBI" id="CHEBI:18246"/>
        <dbReference type="ChEBI" id="CHEBI:58223"/>
        <dbReference type="ChEBI" id="CHEBI:58885"/>
        <dbReference type="EC" id="2.4.1.12"/>
    </reaction>
</comment>
<keyword evidence="7 11" id="KW-0135">Cellulose biosynthesis</keyword>
<feature type="transmembrane region" description="Helical" evidence="11">
    <location>
        <begin position="715"/>
        <end position="732"/>
    </location>
</feature>
<dbReference type="InterPro" id="IPR001173">
    <property type="entry name" value="Glyco_trans_2-like"/>
</dbReference>
<evidence type="ECO:0000256" key="5">
    <source>
        <dbReference type="ARBA" id="ARBA00022679"/>
    </source>
</evidence>
<dbReference type="SUPFAM" id="SSF141371">
    <property type="entry name" value="PilZ domain-like"/>
    <property type="match status" value="1"/>
</dbReference>
<dbReference type="SUPFAM" id="SSF53448">
    <property type="entry name" value="Nucleotide-diphospho-sugar transferases"/>
    <property type="match status" value="1"/>
</dbReference>
<comment type="caution">
    <text evidence="14">The sequence shown here is derived from an EMBL/GenBank/DDBJ whole genome shotgun (WGS) entry which is preliminary data.</text>
</comment>
<keyword evidence="4 11" id="KW-0328">Glycosyltransferase</keyword>
<evidence type="ECO:0000256" key="7">
    <source>
        <dbReference type="ARBA" id="ARBA00022916"/>
    </source>
</evidence>
<comment type="pathway">
    <text evidence="11">Glycan metabolism; bacterial cellulose biosynthesis.</text>
</comment>
<evidence type="ECO:0000313" key="14">
    <source>
        <dbReference type="EMBL" id="MFD1190982.1"/>
    </source>
</evidence>